<sequence>MEIEILELYYKKYTDTVEASDYIEWAKNHLYMDIIEMKKLASMREPLNFFEIEEMFANTMKVMKRKAPSEKECVNYHLKNLHSQLLIPIKNAKSIVKEIYRCTIKHDLFEEQMNWREISNVINNYQDGDKQHGYTEEKINEMIITLARRLWHTKISNVTFHDMIGEKVTAIDSEVHFIIQLGKGAIIIECPWRIRDTSGILLGETDIQSNHKEWKSIEELLVGKTIKDIQLLEQCPLLILQFDNIFVDLFHASSFFDGWTLTDGSEFYMFSMHGGDIA</sequence>
<protein>
    <recommendedName>
        <fullName evidence="3">NERD domain-containing protein</fullName>
    </recommendedName>
</protein>
<evidence type="ECO:0000313" key="1">
    <source>
        <dbReference type="EMBL" id="MDW0114742.1"/>
    </source>
</evidence>
<comment type="caution">
    <text evidence="1">The sequence shown here is derived from an EMBL/GenBank/DDBJ whole genome shotgun (WGS) entry which is preliminary data.</text>
</comment>
<gene>
    <name evidence="1" type="ORF">QT711_16215</name>
</gene>
<dbReference type="RefSeq" id="WP_317946008.1">
    <property type="nucleotide sequence ID" value="NZ_JAUBDI010000021.1"/>
</dbReference>
<proteinExistence type="predicted"/>
<dbReference type="Proteomes" id="UP001282284">
    <property type="component" value="Unassembled WGS sequence"/>
</dbReference>
<dbReference type="EMBL" id="JAUBDI010000021">
    <property type="protein sequence ID" value="MDW0114742.1"/>
    <property type="molecule type" value="Genomic_DNA"/>
</dbReference>
<evidence type="ECO:0008006" key="3">
    <source>
        <dbReference type="Google" id="ProtNLM"/>
    </source>
</evidence>
<keyword evidence="2" id="KW-1185">Reference proteome</keyword>
<evidence type="ECO:0000313" key="2">
    <source>
        <dbReference type="Proteomes" id="UP001282284"/>
    </source>
</evidence>
<name>A0ABU4GGK5_9BACL</name>
<organism evidence="1 2">
    <name type="scientific">Sporosarcina saromensis</name>
    <dbReference type="NCBI Taxonomy" id="359365"/>
    <lineage>
        <taxon>Bacteria</taxon>
        <taxon>Bacillati</taxon>
        <taxon>Bacillota</taxon>
        <taxon>Bacilli</taxon>
        <taxon>Bacillales</taxon>
        <taxon>Caryophanaceae</taxon>
        <taxon>Sporosarcina</taxon>
    </lineage>
</organism>
<reference evidence="1 2" key="1">
    <citation type="submission" date="2023-06" db="EMBL/GenBank/DDBJ databases">
        <title>Sporosarcina sp. nov., isolated from Korean traditional fermented seafood 'Jeotgal'.</title>
        <authorList>
            <person name="Yang A.I."/>
            <person name="Shin N.-R."/>
        </authorList>
    </citation>
    <scope>NUCLEOTIDE SEQUENCE [LARGE SCALE GENOMIC DNA]</scope>
    <source>
        <strain evidence="1 2">KCTC13119</strain>
    </source>
</reference>
<accession>A0ABU4GGK5</accession>